<keyword evidence="6" id="KW-0496">Mitochondrion</keyword>
<dbReference type="PANTHER" id="PTHR43981">
    <property type="entry name" value="ENOYL-[ACYL-CARRIER-PROTEIN] REDUCTASE, MITOCHONDRIAL"/>
    <property type="match status" value="1"/>
</dbReference>
<evidence type="ECO:0000256" key="5">
    <source>
        <dbReference type="ARBA" id="ARBA00023002"/>
    </source>
</evidence>
<keyword evidence="8" id="KW-1185">Reference proteome</keyword>
<dbReference type="SUPFAM" id="SSF51735">
    <property type="entry name" value="NAD(P)-binding Rossmann-fold domains"/>
    <property type="match status" value="1"/>
</dbReference>
<evidence type="ECO:0000256" key="4">
    <source>
        <dbReference type="ARBA" id="ARBA00022946"/>
    </source>
</evidence>
<dbReference type="InterPro" id="IPR011032">
    <property type="entry name" value="GroES-like_sf"/>
</dbReference>
<gene>
    <name evidence="7" type="ORF">RJ641_008579</name>
</gene>
<organism evidence="7 8">
    <name type="scientific">Dillenia turbinata</name>
    <dbReference type="NCBI Taxonomy" id="194707"/>
    <lineage>
        <taxon>Eukaryota</taxon>
        <taxon>Viridiplantae</taxon>
        <taxon>Streptophyta</taxon>
        <taxon>Embryophyta</taxon>
        <taxon>Tracheophyta</taxon>
        <taxon>Spermatophyta</taxon>
        <taxon>Magnoliopsida</taxon>
        <taxon>eudicotyledons</taxon>
        <taxon>Gunneridae</taxon>
        <taxon>Pentapetalae</taxon>
        <taxon>Dilleniales</taxon>
        <taxon>Dilleniaceae</taxon>
        <taxon>Dillenia</taxon>
    </lineage>
</organism>
<dbReference type="GO" id="GO:0006631">
    <property type="term" value="P:fatty acid metabolic process"/>
    <property type="evidence" value="ECO:0007669"/>
    <property type="project" value="TreeGrafter"/>
</dbReference>
<comment type="subcellular location">
    <subcellularLocation>
        <location evidence="1">Mitochondrion</location>
    </subcellularLocation>
</comment>
<keyword evidence="3" id="KW-0521">NADP</keyword>
<evidence type="ECO:0000256" key="3">
    <source>
        <dbReference type="ARBA" id="ARBA00022857"/>
    </source>
</evidence>
<dbReference type="PANTHER" id="PTHR43981:SF2">
    <property type="entry name" value="ENOYL-[ACYL-CARRIER-PROTEIN] REDUCTASE, MITOCHONDRIAL"/>
    <property type="match status" value="1"/>
</dbReference>
<dbReference type="GO" id="GO:0005739">
    <property type="term" value="C:mitochondrion"/>
    <property type="evidence" value="ECO:0007669"/>
    <property type="project" value="UniProtKB-SubCell"/>
</dbReference>
<evidence type="ECO:0000313" key="7">
    <source>
        <dbReference type="EMBL" id="KAK6926860.1"/>
    </source>
</evidence>
<dbReference type="Gene3D" id="3.90.180.10">
    <property type="entry name" value="Medium-chain alcohol dehydrogenases, catalytic domain"/>
    <property type="match status" value="1"/>
</dbReference>
<dbReference type="EMBL" id="JBAMMX010000015">
    <property type="protein sequence ID" value="KAK6926860.1"/>
    <property type="molecule type" value="Genomic_DNA"/>
</dbReference>
<dbReference type="GO" id="GO:0016491">
    <property type="term" value="F:oxidoreductase activity"/>
    <property type="evidence" value="ECO:0007669"/>
    <property type="project" value="UniProtKB-KW"/>
</dbReference>
<keyword evidence="4" id="KW-0809">Transit peptide</keyword>
<sequence length="349" mass="38850">MSLPSKVVVYDQQGPPDSVTRIVELPSAEIKEDVVCVRMLASPINLSNINRIEGVYPVRSPMPAIGGYEGVGEVYLCRATVRGLSPADQENQWHKISKCAPIEYASTLKSGTFCSCFSAVLACLGLLDTYLTIFNLLFLIPIVQNGATSIVGQAGSEDVREQLKKLGADEVFTDNQLEIKNVKSLLLRHLISYLLFGSFYTYRINPMELTSIGTHLLYWVVTNVPGQFAEPALGFNRIGGNAATFVMKFLRQEGTMVTYGGMSKKPVTVSTSSFIFKDLSLRGFWLQKWMTSDKAKECRTMIDYLLELASKGKIKYEMEPTPFEDLMPLWIKHLENLGANPNKSSNFDP</sequence>
<proteinExistence type="inferred from homology"/>
<dbReference type="SUPFAM" id="SSF50129">
    <property type="entry name" value="GroES-like"/>
    <property type="match status" value="1"/>
</dbReference>
<dbReference type="InterPro" id="IPR051034">
    <property type="entry name" value="Mito_Enoyl-ACP_Reductase"/>
</dbReference>
<evidence type="ECO:0000256" key="2">
    <source>
        <dbReference type="ARBA" id="ARBA00010371"/>
    </source>
</evidence>
<dbReference type="Proteomes" id="UP001370490">
    <property type="component" value="Unassembled WGS sequence"/>
</dbReference>
<dbReference type="Gene3D" id="3.40.50.720">
    <property type="entry name" value="NAD(P)-binding Rossmann-like Domain"/>
    <property type="match status" value="1"/>
</dbReference>
<dbReference type="InterPro" id="IPR036291">
    <property type="entry name" value="NAD(P)-bd_dom_sf"/>
</dbReference>
<protein>
    <submittedName>
        <fullName evidence="7">Alcohol dehydrogenase-like, C-terminal</fullName>
    </submittedName>
</protein>
<comment type="similarity">
    <text evidence="2">Belongs to the zinc-containing alcohol dehydrogenase family. Quinone oxidoreductase subfamily.</text>
</comment>
<accession>A0AAN8V3I3</accession>
<comment type="caution">
    <text evidence="7">The sequence shown here is derived from an EMBL/GenBank/DDBJ whole genome shotgun (WGS) entry which is preliminary data.</text>
</comment>
<dbReference type="AlphaFoldDB" id="A0AAN8V3I3"/>
<evidence type="ECO:0000256" key="1">
    <source>
        <dbReference type="ARBA" id="ARBA00004173"/>
    </source>
</evidence>
<reference evidence="7 8" key="1">
    <citation type="submission" date="2023-12" db="EMBL/GenBank/DDBJ databases">
        <title>A high-quality genome assembly for Dillenia turbinata (Dilleniales).</title>
        <authorList>
            <person name="Chanderbali A."/>
        </authorList>
    </citation>
    <scope>NUCLEOTIDE SEQUENCE [LARGE SCALE GENOMIC DNA]</scope>
    <source>
        <strain evidence="7">LSX21</strain>
        <tissue evidence="7">Leaf</tissue>
    </source>
</reference>
<evidence type="ECO:0000256" key="6">
    <source>
        <dbReference type="ARBA" id="ARBA00023128"/>
    </source>
</evidence>
<evidence type="ECO:0000313" key="8">
    <source>
        <dbReference type="Proteomes" id="UP001370490"/>
    </source>
</evidence>
<keyword evidence="5" id="KW-0560">Oxidoreductase</keyword>
<dbReference type="CDD" id="cd08290">
    <property type="entry name" value="ETR"/>
    <property type="match status" value="1"/>
</dbReference>
<name>A0AAN8V3I3_9MAGN</name>